<dbReference type="InterPro" id="IPR037588">
    <property type="entry name" value="MLST8"/>
</dbReference>
<dbReference type="InterPro" id="IPR015943">
    <property type="entry name" value="WD40/YVTN_repeat-like_dom_sf"/>
</dbReference>
<dbReference type="InterPro" id="IPR001680">
    <property type="entry name" value="WD40_rpt"/>
</dbReference>
<proteinExistence type="inferred from homology"/>
<evidence type="ECO:0000256" key="1">
    <source>
        <dbReference type="ARBA" id="ARBA00009890"/>
    </source>
</evidence>
<dbReference type="GO" id="GO:0031932">
    <property type="term" value="C:TORC2 complex"/>
    <property type="evidence" value="ECO:0007669"/>
    <property type="project" value="UniProtKB-UniRule"/>
</dbReference>
<accession>A0A6G3MKP5</accession>
<dbReference type="Pfam" id="PF00400">
    <property type="entry name" value="WD40"/>
    <property type="match status" value="3"/>
</dbReference>
<evidence type="ECO:0000256" key="4">
    <source>
        <dbReference type="PROSITE-ProRule" id="PRU00221"/>
    </source>
</evidence>
<dbReference type="Gene3D" id="2.130.10.10">
    <property type="entry name" value="YVTN repeat-like/Quinoprotein amine dehydrogenase"/>
    <property type="match status" value="1"/>
</dbReference>
<dbReference type="GO" id="GO:0031929">
    <property type="term" value="P:TOR signaling"/>
    <property type="evidence" value="ECO:0007669"/>
    <property type="project" value="UniProtKB-UniRule"/>
</dbReference>
<dbReference type="GO" id="GO:0032956">
    <property type="term" value="P:regulation of actin cytoskeleton organization"/>
    <property type="evidence" value="ECO:0007669"/>
    <property type="project" value="TreeGrafter"/>
</dbReference>
<evidence type="ECO:0000256" key="2">
    <source>
        <dbReference type="ARBA" id="ARBA00022574"/>
    </source>
</evidence>
<protein>
    <recommendedName>
        <fullName evidence="5">Target of rapamycin complex subunit lst8</fullName>
        <shortName evidence="5">TORC subunit lst8</shortName>
    </recommendedName>
</protein>
<keyword evidence="2 4" id="KW-0853">WD repeat</keyword>
<dbReference type="InterPro" id="IPR019775">
    <property type="entry name" value="WD40_repeat_CS"/>
</dbReference>
<dbReference type="PROSITE" id="PS50294">
    <property type="entry name" value="WD_REPEATS_REGION"/>
    <property type="match status" value="1"/>
</dbReference>
<feature type="repeat" description="WD" evidence="4">
    <location>
        <begin position="75"/>
        <end position="109"/>
    </location>
</feature>
<evidence type="ECO:0000256" key="3">
    <source>
        <dbReference type="ARBA" id="ARBA00022737"/>
    </source>
</evidence>
<evidence type="ECO:0000313" key="6">
    <source>
        <dbReference type="EMBL" id="NDJ94559.1"/>
    </source>
</evidence>
<comment type="subcellular location">
    <subcellularLocation>
        <location evidence="5">Cytoplasm</location>
    </subcellularLocation>
</comment>
<dbReference type="PROSITE" id="PS00678">
    <property type="entry name" value="WD_REPEATS_1"/>
    <property type="match status" value="1"/>
</dbReference>
<dbReference type="EMBL" id="GHBP01009497">
    <property type="protein sequence ID" value="NDJ94559.1"/>
    <property type="molecule type" value="Transcribed_RNA"/>
</dbReference>
<keyword evidence="3 5" id="KW-0677">Repeat</keyword>
<dbReference type="SMART" id="SM00320">
    <property type="entry name" value="WD40"/>
    <property type="match status" value="2"/>
</dbReference>
<evidence type="ECO:0000256" key="5">
    <source>
        <dbReference type="RuleBase" id="RU369068"/>
    </source>
</evidence>
<dbReference type="GO" id="GO:0031931">
    <property type="term" value="C:TORC1 complex"/>
    <property type="evidence" value="ECO:0007669"/>
    <property type="project" value="UniProtKB-UniRule"/>
</dbReference>
<dbReference type="PANTHER" id="PTHR19842:SF0">
    <property type="entry name" value="TARGET OF RAPAMYCIN COMPLEX SUBUNIT LST8"/>
    <property type="match status" value="1"/>
</dbReference>
<dbReference type="AlphaFoldDB" id="A0A6G3MKP5"/>
<comment type="similarity">
    <text evidence="1 5">Belongs to the WD repeat LST8 family.</text>
</comment>
<dbReference type="PROSITE" id="PS50082">
    <property type="entry name" value="WD_REPEATS_2"/>
    <property type="match status" value="1"/>
</dbReference>
<reference evidence="6" key="1">
    <citation type="submission" date="2018-11" db="EMBL/GenBank/DDBJ databases">
        <title>Henneguya salminicola genome and transcriptome.</title>
        <authorList>
            <person name="Yahalomi D."/>
            <person name="Atkinson S.D."/>
            <person name="Neuhof M."/>
            <person name="Chang E.S."/>
            <person name="Philippe H."/>
            <person name="Cartwright P."/>
            <person name="Bartholomew J.L."/>
            <person name="Huchon D."/>
        </authorList>
    </citation>
    <scope>NUCLEOTIDE SEQUENCE</scope>
    <source>
        <strain evidence="6">Hz1</strain>
        <tissue evidence="6">Whole</tissue>
    </source>
</reference>
<dbReference type="SUPFAM" id="SSF50978">
    <property type="entry name" value="WD40 repeat-like"/>
    <property type="match status" value="1"/>
</dbReference>
<name>A0A6G3MKP5_HENSL</name>
<dbReference type="InterPro" id="IPR036322">
    <property type="entry name" value="WD40_repeat_dom_sf"/>
</dbReference>
<dbReference type="GO" id="GO:0005737">
    <property type="term" value="C:cytoplasm"/>
    <property type="evidence" value="ECO:0007669"/>
    <property type="project" value="UniProtKB-SubCell"/>
</dbReference>
<comment type="function">
    <text evidence="5">Subunit of TORC1 and TORC2, which regulate cell growth and survival in response to nutrient and hormonal signals.</text>
</comment>
<keyword evidence="5" id="KW-0963">Cytoplasm</keyword>
<sequence>MDADVNKILFVTGGYDSTIKLWRPHIGTIVKSFQHPDSPVNCLCISPFKKCIYSGGFQKIRKYDKETSSLPICVYDNFQKNITSMKINSDEKWLLSSGEDGCLRIWDLRYCACLIIELINLPKSNMNLNLHKILVAYIQMI</sequence>
<comment type="subunit">
    <text evidence="5">Part of TORC1 complex. Part of the TORC2 complex.</text>
</comment>
<organism evidence="6">
    <name type="scientific">Henneguya salminicola</name>
    <name type="common">Myxosporean</name>
    <dbReference type="NCBI Taxonomy" id="69463"/>
    <lineage>
        <taxon>Eukaryota</taxon>
        <taxon>Metazoa</taxon>
        <taxon>Cnidaria</taxon>
        <taxon>Myxozoa</taxon>
        <taxon>Myxosporea</taxon>
        <taxon>Bivalvulida</taxon>
        <taxon>Platysporina</taxon>
        <taxon>Myxobolidae</taxon>
        <taxon>Henneguya</taxon>
    </lineage>
</organism>
<dbReference type="PANTHER" id="PTHR19842">
    <property type="entry name" value="G BETA-LIKE PROTEIN GBL"/>
    <property type="match status" value="1"/>
</dbReference>